<comment type="similarity">
    <text evidence="3">Belongs to the class-V pyridoxal-phosphate-dependent aminotransferase family.</text>
</comment>
<reference evidence="6 7" key="1">
    <citation type="submission" date="2023-01" db="EMBL/GenBank/DDBJ databases">
        <title>Minimal conservation of predation-associated metabolite biosynthetic gene clusters underscores biosynthetic potential of Myxococcota including descriptions for ten novel species: Archangium lansinium sp. nov., Myxococcus landrumus sp. nov., Nannocystis bai.</title>
        <authorList>
            <person name="Ahearne A."/>
            <person name="Stevens C."/>
            <person name="Dowd S."/>
        </authorList>
    </citation>
    <scope>NUCLEOTIDE SEQUENCE [LARGE SCALE GENOMIC DNA]</scope>
    <source>
        <strain evidence="6 7">WIWO2</strain>
    </source>
</reference>
<proteinExistence type="inferred from homology"/>
<evidence type="ECO:0000256" key="1">
    <source>
        <dbReference type="ARBA" id="ARBA00001933"/>
    </source>
</evidence>
<dbReference type="PROSITE" id="PS00595">
    <property type="entry name" value="AA_TRANSFER_CLASS_5"/>
    <property type="match status" value="1"/>
</dbReference>
<evidence type="ECO:0000256" key="4">
    <source>
        <dbReference type="RuleBase" id="RU004504"/>
    </source>
</evidence>
<name>A0ABT5C129_9BACT</name>
<dbReference type="InterPro" id="IPR015421">
    <property type="entry name" value="PyrdxlP-dep_Trfase_major"/>
</dbReference>
<evidence type="ECO:0000259" key="5">
    <source>
        <dbReference type="Pfam" id="PF00266"/>
    </source>
</evidence>
<dbReference type="SUPFAM" id="SSF53383">
    <property type="entry name" value="PLP-dependent transferases"/>
    <property type="match status" value="1"/>
</dbReference>
<dbReference type="InterPro" id="IPR015424">
    <property type="entry name" value="PyrdxlP-dep_Trfase"/>
</dbReference>
<dbReference type="Proteomes" id="UP001217485">
    <property type="component" value="Unassembled WGS sequence"/>
</dbReference>
<evidence type="ECO:0000313" key="7">
    <source>
        <dbReference type="Proteomes" id="UP001217485"/>
    </source>
</evidence>
<keyword evidence="7" id="KW-1185">Reference proteome</keyword>
<dbReference type="PANTHER" id="PTHR43586:SF15">
    <property type="entry name" value="BLR3095 PROTEIN"/>
    <property type="match status" value="1"/>
</dbReference>
<keyword evidence="2" id="KW-0663">Pyridoxal phosphate</keyword>
<evidence type="ECO:0000313" key="6">
    <source>
        <dbReference type="EMBL" id="MDC0679373.1"/>
    </source>
</evidence>
<gene>
    <name evidence="6" type="ORF">POL72_16635</name>
</gene>
<dbReference type="Gene3D" id="3.90.1150.10">
    <property type="entry name" value="Aspartate Aminotransferase, domain 1"/>
    <property type="match status" value="1"/>
</dbReference>
<dbReference type="Pfam" id="PF00266">
    <property type="entry name" value="Aminotran_5"/>
    <property type="match status" value="1"/>
</dbReference>
<dbReference type="GO" id="GO:0008483">
    <property type="term" value="F:transaminase activity"/>
    <property type="evidence" value="ECO:0007669"/>
    <property type="project" value="UniProtKB-KW"/>
</dbReference>
<dbReference type="InterPro" id="IPR020578">
    <property type="entry name" value="Aminotrans_V_PyrdxlP_BS"/>
</dbReference>
<keyword evidence="6" id="KW-0032">Aminotransferase</keyword>
<feature type="domain" description="Aminotransferase class V" evidence="5">
    <location>
        <begin position="34"/>
        <end position="333"/>
    </location>
</feature>
<dbReference type="InterPro" id="IPR015422">
    <property type="entry name" value="PyrdxlP-dep_Trfase_small"/>
</dbReference>
<dbReference type="InterPro" id="IPR000192">
    <property type="entry name" value="Aminotrans_V_dom"/>
</dbReference>
<organism evidence="6 7">
    <name type="scientific">Sorangium atrum</name>
    <dbReference type="NCBI Taxonomy" id="2995308"/>
    <lineage>
        <taxon>Bacteria</taxon>
        <taxon>Pseudomonadati</taxon>
        <taxon>Myxococcota</taxon>
        <taxon>Polyangia</taxon>
        <taxon>Polyangiales</taxon>
        <taxon>Polyangiaceae</taxon>
        <taxon>Sorangium</taxon>
    </lineage>
</organism>
<evidence type="ECO:0000256" key="3">
    <source>
        <dbReference type="RuleBase" id="RU004075"/>
    </source>
</evidence>
<accession>A0ABT5C129</accession>
<protein>
    <submittedName>
        <fullName evidence="6">Aminotransferase class V-fold PLP-dependent enzyme</fullName>
    </submittedName>
</protein>
<dbReference type="EMBL" id="JAQNDK010000002">
    <property type="protein sequence ID" value="MDC0679373.1"/>
    <property type="molecule type" value="Genomic_DNA"/>
</dbReference>
<dbReference type="Gene3D" id="3.40.640.10">
    <property type="entry name" value="Type I PLP-dependent aspartate aminotransferase-like (Major domain)"/>
    <property type="match status" value="1"/>
</dbReference>
<sequence length="410" mass="44309">MRHTAEIDRDRAFTAKLGDRGLFPHLAPLVYVNHAGISPPSRPVRLAMTALLDDYAAQGAAAYPAWHAQRLRLREKLGRLIGAATAGDDIALVQSTTRGLTDIALCFPWRPRDRVILFEGEFPANVTPWQRAAAIFGLEVVFLPLGGFADGSGAGLARLEGELERGARLVAVSAVQFQTGLRMPLAEIGALCRAHGAELCVDAVQAIGATPVDVEAAGVDYLACGGHKWLMGLEGTGFLYIRRERLPSLRPAVAGWLSHEDAVSFLLQGPGKLRYDRPIRQRADFVEGGNLNAAGFAGLEAAVDLILQIGVERIHEHANRFLDPLEEALRERGWESLRPTDPALRGCSLGVRPPGGASVVELYRELTRLGIACAIPDGVLRFSPHWPNALDEWEQVLLSADEALGRIATG</sequence>
<comment type="cofactor">
    <cofactor evidence="1 4">
        <name>pyridoxal 5'-phosphate</name>
        <dbReference type="ChEBI" id="CHEBI:597326"/>
    </cofactor>
</comment>
<comment type="caution">
    <text evidence="6">The sequence shown here is derived from an EMBL/GenBank/DDBJ whole genome shotgun (WGS) entry which is preliminary data.</text>
</comment>
<dbReference type="PANTHER" id="PTHR43586">
    <property type="entry name" value="CYSTEINE DESULFURASE"/>
    <property type="match status" value="1"/>
</dbReference>
<keyword evidence="6" id="KW-0808">Transferase</keyword>
<dbReference type="RefSeq" id="WP_272096347.1">
    <property type="nucleotide sequence ID" value="NZ_JAQNDK010000002.1"/>
</dbReference>
<evidence type="ECO:0000256" key="2">
    <source>
        <dbReference type="ARBA" id="ARBA00022898"/>
    </source>
</evidence>